<dbReference type="EMBL" id="AGEY01000057">
    <property type="protein sequence ID" value="EHL98874.1"/>
    <property type="molecule type" value="Genomic_DNA"/>
</dbReference>
<proteinExistence type="predicted"/>
<protein>
    <submittedName>
        <fullName evidence="1">Uncharacterized protein</fullName>
    </submittedName>
</protein>
<name>G9ZNH9_9LACO</name>
<accession>G9ZNH9</accession>
<keyword evidence="2" id="KW-1185">Reference proteome</keyword>
<dbReference type="AlphaFoldDB" id="G9ZNH9"/>
<dbReference type="HOGENOM" id="CLU_3253291_0_0_9"/>
<organism evidence="1 2">
    <name type="scientific">Lentilactobacillus parafarraginis F0439</name>
    <dbReference type="NCBI Taxonomy" id="797515"/>
    <lineage>
        <taxon>Bacteria</taxon>
        <taxon>Bacillati</taxon>
        <taxon>Bacillota</taxon>
        <taxon>Bacilli</taxon>
        <taxon>Lactobacillales</taxon>
        <taxon>Lactobacillaceae</taxon>
        <taxon>Lentilactobacillus</taxon>
    </lineage>
</organism>
<gene>
    <name evidence="1" type="ORF">HMPREF9103_01282</name>
</gene>
<comment type="caution">
    <text evidence="1">The sequence shown here is derived from an EMBL/GenBank/DDBJ whole genome shotgun (WGS) entry which is preliminary data.</text>
</comment>
<dbReference type="Proteomes" id="UP000004625">
    <property type="component" value="Unassembled WGS sequence"/>
</dbReference>
<sequence>MCCRRKNNCFIKKGGHWVTFFQRLINYLGNGEEIQSPVFSDF</sequence>
<reference evidence="1 2" key="1">
    <citation type="submission" date="2011-09" db="EMBL/GenBank/DDBJ databases">
        <authorList>
            <person name="Weinstock G."/>
            <person name="Sodergren E."/>
            <person name="Clifton S."/>
            <person name="Fulton L."/>
            <person name="Fulton B."/>
            <person name="Courtney L."/>
            <person name="Fronick C."/>
            <person name="Harrison M."/>
            <person name="Strong C."/>
            <person name="Farmer C."/>
            <person name="Delahaunty K."/>
            <person name="Markovic C."/>
            <person name="Hall O."/>
            <person name="Minx P."/>
            <person name="Tomlinson C."/>
            <person name="Mitreva M."/>
            <person name="Hou S."/>
            <person name="Chen J."/>
            <person name="Wollam A."/>
            <person name="Pepin K.H."/>
            <person name="Johnson M."/>
            <person name="Bhonagiri V."/>
            <person name="Zhang X."/>
            <person name="Suruliraj S."/>
            <person name="Warren W."/>
            <person name="Chinwalla A."/>
            <person name="Mardis E.R."/>
            <person name="Wilson R.K."/>
        </authorList>
    </citation>
    <scope>NUCLEOTIDE SEQUENCE [LARGE SCALE GENOMIC DNA]</scope>
    <source>
        <strain evidence="1 2">F0439</strain>
    </source>
</reference>
<evidence type="ECO:0000313" key="1">
    <source>
        <dbReference type="EMBL" id="EHL98874.1"/>
    </source>
</evidence>
<dbReference type="STRING" id="797515.HMPREF9103_01282"/>
<evidence type="ECO:0000313" key="2">
    <source>
        <dbReference type="Proteomes" id="UP000004625"/>
    </source>
</evidence>